<keyword evidence="1" id="KW-0472">Membrane</keyword>
<feature type="transmembrane region" description="Helical" evidence="1">
    <location>
        <begin position="263"/>
        <end position="280"/>
    </location>
</feature>
<keyword evidence="3" id="KW-1185">Reference proteome</keyword>
<evidence type="ECO:0000313" key="3">
    <source>
        <dbReference type="Proteomes" id="UP000822688"/>
    </source>
</evidence>
<feature type="transmembrane region" description="Helical" evidence="1">
    <location>
        <begin position="301"/>
        <end position="329"/>
    </location>
</feature>
<dbReference type="PANTHER" id="PTHR33133">
    <property type="entry name" value="OS08G0107100 PROTEIN-RELATED"/>
    <property type="match status" value="1"/>
</dbReference>
<dbReference type="Proteomes" id="UP000822688">
    <property type="component" value="Chromosome 4"/>
</dbReference>
<feature type="transmembrane region" description="Helical" evidence="1">
    <location>
        <begin position="123"/>
        <end position="152"/>
    </location>
</feature>
<reference evidence="2" key="1">
    <citation type="submission" date="2020-06" db="EMBL/GenBank/DDBJ databases">
        <title>WGS assembly of Ceratodon purpureus strain R40.</title>
        <authorList>
            <person name="Carey S.B."/>
            <person name="Jenkins J."/>
            <person name="Shu S."/>
            <person name="Lovell J.T."/>
            <person name="Sreedasyam A."/>
            <person name="Maumus F."/>
            <person name="Tiley G.P."/>
            <person name="Fernandez-Pozo N."/>
            <person name="Barry K."/>
            <person name="Chen C."/>
            <person name="Wang M."/>
            <person name="Lipzen A."/>
            <person name="Daum C."/>
            <person name="Saski C.A."/>
            <person name="Payton A.C."/>
            <person name="Mcbreen J.C."/>
            <person name="Conrad R.E."/>
            <person name="Kollar L.M."/>
            <person name="Olsson S."/>
            <person name="Huttunen S."/>
            <person name="Landis J.B."/>
            <person name="Wickett N.J."/>
            <person name="Johnson M.G."/>
            <person name="Rensing S.A."/>
            <person name="Grimwood J."/>
            <person name="Schmutz J."/>
            <person name="Mcdaniel S.F."/>
        </authorList>
    </citation>
    <scope>NUCLEOTIDE SEQUENCE</scope>
    <source>
        <strain evidence="2">R40</strain>
    </source>
</reference>
<name>A0A8T0I882_CERPU</name>
<dbReference type="AlphaFoldDB" id="A0A8T0I882"/>
<dbReference type="EMBL" id="CM026424">
    <property type="protein sequence ID" value="KAG0579764.1"/>
    <property type="molecule type" value="Genomic_DNA"/>
</dbReference>
<dbReference type="OrthoDB" id="10453586at2759"/>
<protein>
    <submittedName>
        <fullName evidence="2">Uncharacterized protein</fullName>
    </submittedName>
</protein>
<evidence type="ECO:0000256" key="1">
    <source>
        <dbReference type="SAM" id="Phobius"/>
    </source>
</evidence>
<dbReference type="PANTHER" id="PTHR33133:SF1">
    <property type="entry name" value="EXPRESSED PROTEIN-RELATED"/>
    <property type="match status" value="1"/>
</dbReference>
<gene>
    <name evidence="2" type="ORF">KC19_4G121800</name>
</gene>
<keyword evidence="1" id="KW-1133">Transmembrane helix</keyword>
<feature type="transmembrane region" description="Helical" evidence="1">
    <location>
        <begin position="213"/>
        <end position="236"/>
    </location>
</feature>
<evidence type="ECO:0000313" key="2">
    <source>
        <dbReference type="EMBL" id="KAG0579764.1"/>
    </source>
</evidence>
<sequence>MVEGYPDNLSGWGAPAIFKEGGRLMCKYFRILHPFILAFFLPAALIQLVQMLGKAWFISHHGHHHHHPHHHFPGHFPHHHHHHHFGFEGFFLPSHKENEVPSFDAYAPAPCPGPHHHFHILPLLIGAAVAILMWLLISLAVAAISKAVAYIYSNNEEDPSVTKSIFKSLPGALFRLFITTLWVILITIVVVFLVSLPFHVLMWIFKTKFNPRIIVIINMVCVYIALLILGFVFLLAQEVAVLEPSNYGLAALKKSFKLVQSKLPAAIIFFLVNIIVAGLLSKLTKFAIFFPATGKLPFWTVYIFAVLLTLLYLLSWVYFLMVTIVLYFATKLKYDADEQYLPVQSGEDNPYTPLVVPAED</sequence>
<comment type="caution">
    <text evidence="2">The sequence shown here is derived from an EMBL/GenBank/DDBJ whole genome shotgun (WGS) entry which is preliminary data.</text>
</comment>
<feature type="transmembrane region" description="Helical" evidence="1">
    <location>
        <begin position="172"/>
        <end position="201"/>
    </location>
</feature>
<accession>A0A8T0I882</accession>
<proteinExistence type="predicted"/>
<organism evidence="2 3">
    <name type="scientific">Ceratodon purpureus</name>
    <name type="common">Fire moss</name>
    <name type="synonym">Dicranum purpureum</name>
    <dbReference type="NCBI Taxonomy" id="3225"/>
    <lineage>
        <taxon>Eukaryota</taxon>
        <taxon>Viridiplantae</taxon>
        <taxon>Streptophyta</taxon>
        <taxon>Embryophyta</taxon>
        <taxon>Bryophyta</taxon>
        <taxon>Bryophytina</taxon>
        <taxon>Bryopsida</taxon>
        <taxon>Dicranidae</taxon>
        <taxon>Pseudoditrichales</taxon>
        <taxon>Ditrichaceae</taxon>
        <taxon>Ceratodon</taxon>
    </lineage>
</organism>
<keyword evidence="1" id="KW-0812">Transmembrane</keyword>
<feature type="transmembrane region" description="Helical" evidence="1">
    <location>
        <begin position="31"/>
        <end position="49"/>
    </location>
</feature>